<dbReference type="InterPro" id="IPR012334">
    <property type="entry name" value="Pectin_lyas_fold"/>
</dbReference>
<dbReference type="SUPFAM" id="SSF51126">
    <property type="entry name" value="Pectin lyase-like"/>
    <property type="match status" value="1"/>
</dbReference>
<dbReference type="UniPathway" id="UPA00545">
    <property type="reaction ID" value="UER00823"/>
</dbReference>
<evidence type="ECO:0000256" key="2">
    <source>
        <dbReference type="ARBA" id="ARBA00008891"/>
    </source>
</evidence>
<keyword evidence="9" id="KW-1185">Reference proteome</keyword>
<dbReference type="EMBL" id="GL377573">
    <property type="protein sequence ID" value="EFJ31531.1"/>
    <property type="molecule type" value="Genomic_DNA"/>
</dbReference>
<evidence type="ECO:0000313" key="8">
    <source>
        <dbReference type="EMBL" id="EFJ31531.1"/>
    </source>
</evidence>
<dbReference type="Gramene" id="EFJ31531">
    <property type="protein sequence ID" value="EFJ31531"/>
    <property type="gene ID" value="SELMODRAFT_86700"/>
</dbReference>
<dbReference type="KEGG" id="smo:SELMODRAFT_86700"/>
<proteinExistence type="inferred from homology"/>
<evidence type="ECO:0000256" key="5">
    <source>
        <dbReference type="ARBA" id="ARBA00023085"/>
    </source>
</evidence>
<dbReference type="OMA" id="ENTFQRH"/>
<dbReference type="PANTHER" id="PTHR31321">
    <property type="entry name" value="ACYL-COA THIOESTER HYDROLASE YBHC-RELATED"/>
    <property type="match status" value="1"/>
</dbReference>
<name>D8R7I3_SELML</name>
<evidence type="ECO:0000256" key="4">
    <source>
        <dbReference type="ARBA" id="ARBA00022801"/>
    </source>
</evidence>
<gene>
    <name evidence="8" type="ORF">SELMODRAFT_86700</name>
</gene>
<evidence type="ECO:0000256" key="6">
    <source>
        <dbReference type="SAM" id="SignalP"/>
    </source>
</evidence>
<organism evidence="9">
    <name type="scientific">Selaginella moellendorffii</name>
    <name type="common">Spikemoss</name>
    <dbReference type="NCBI Taxonomy" id="88036"/>
    <lineage>
        <taxon>Eukaryota</taxon>
        <taxon>Viridiplantae</taxon>
        <taxon>Streptophyta</taxon>
        <taxon>Embryophyta</taxon>
        <taxon>Tracheophyta</taxon>
        <taxon>Lycopodiopsida</taxon>
        <taxon>Selaginellales</taxon>
        <taxon>Selaginellaceae</taxon>
        <taxon>Selaginella</taxon>
    </lineage>
</organism>
<keyword evidence="6" id="KW-0732">Signal</keyword>
<evidence type="ECO:0000313" key="9">
    <source>
        <dbReference type="Proteomes" id="UP000001514"/>
    </source>
</evidence>
<dbReference type="InterPro" id="IPR000070">
    <property type="entry name" value="Pectinesterase_cat"/>
</dbReference>
<sequence length="355" mass="39069">MVKLVAIAFAAFCLGFVSCVVEGNHQAFKSKQYEGRHQSLLNADANSVVLHVYSVDDPNAHPRAGDINFNTVSAAIDWIAYNSSQRYLILIGPGIYREKITIPKFKDFIHLAGVTQNIFDTVIVYNANHGSANGTGKSATFDVLSNYFIAEYITFQNDAPFANPGDINKQAVALKLSGDFARISNCFILSSQDTLFDDEGRHFFQNTYIEGNIDYIFGSGRSLYEKCNLISNSNATTSGSLTAQGRSSTTDFPSGYSFHNCYIGGTGKVILGRPWGNEAFVVFINCYMESVVDPIGWAHWNDVHGSSNSTAFFAEYQNYGPGSSTSKRVNWTTTITEDDAKAFSSLSFIDGQMWL</sequence>
<dbReference type="InParanoid" id="D8R7I3"/>
<evidence type="ECO:0000256" key="3">
    <source>
        <dbReference type="ARBA" id="ARBA00013229"/>
    </source>
</evidence>
<evidence type="ECO:0000259" key="7">
    <source>
        <dbReference type="Pfam" id="PF01095"/>
    </source>
</evidence>
<dbReference type="GO" id="GO:0030599">
    <property type="term" value="F:pectinesterase activity"/>
    <property type="evidence" value="ECO:0000318"/>
    <property type="project" value="GO_Central"/>
</dbReference>
<protein>
    <recommendedName>
        <fullName evidence="3">pectinesterase</fullName>
        <ecNumber evidence="3">3.1.1.11</ecNumber>
    </recommendedName>
</protein>
<dbReference type="InterPro" id="IPR011050">
    <property type="entry name" value="Pectin_lyase_fold/virulence"/>
</dbReference>
<dbReference type="STRING" id="88036.D8R7I3"/>
<feature type="domain" description="Pectinesterase catalytic" evidence="7">
    <location>
        <begin position="65"/>
        <end position="351"/>
    </location>
</feature>
<reference evidence="8 9" key="1">
    <citation type="journal article" date="2011" name="Science">
        <title>The Selaginella genome identifies genetic changes associated with the evolution of vascular plants.</title>
        <authorList>
            <person name="Banks J.A."/>
            <person name="Nishiyama T."/>
            <person name="Hasebe M."/>
            <person name="Bowman J.L."/>
            <person name="Gribskov M."/>
            <person name="dePamphilis C."/>
            <person name="Albert V.A."/>
            <person name="Aono N."/>
            <person name="Aoyama T."/>
            <person name="Ambrose B.A."/>
            <person name="Ashton N.W."/>
            <person name="Axtell M.J."/>
            <person name="Barker E."/>
            <person name="Barker M.S."/>
            <person name="Bennetzen J.L."/>
            <person name="Bonawitz N.D."/>
            <person name="Chapple C."/>
            <person name="Cheng C."/>
            <person name="Correa L.G."/>
            <person name="Dacre M."/>
            <person name="DeBarry J."/>
            <person name="Dreyer I."/>
            <person name="Elias M."/>
            <person name="Engstrom E.M."/>
            <person name="Estelle M."/>
            <person name="Feng L."/>
            <person name="Finet C."/>
            <person name="Floyd S.K."/>
            <person name="Frommer W.B."/>
            <person name="Fujita T."/>
            <person name="Gramzow L."/>
            <person name="Gutensohn M."/>
            <person name="Harholt J."/>
            <person name="Hattori M."/>
            <person name="Heyl A."/>
            <person name="Hirai T."/>
            <person name="Hiwatashi Y."/>
            <person name="Ishikawa M."/>
            <person name="Iwata M."/>
            <person name="Karol K.G."/>
            <person name="Koehler B."/>
            <person name="Kolukisaoglu U."/>
            <person name="Kubo M."/>
            <person name="Kurata T."/>
            <person name="Lalonde S."/>
            <person name="Li K."/>
            <person name="Li Y."/>
            <person name="Litt A."/>
            <person name="Lyons E."/>
            <person name="Manning G."/>
            <person name="Maruyama T."/>
            <person name="Michael T.P."/>
            <person name="Mikami K."/>
            <person name="Miyazaki S."/>
            <person name="Morinaga S."/>
            <person name="Murata T."/>
            <person name="Mueller-Roeber B."/>
            <person name="Nelson D.R."/>
            <person name="Obara M."/>
            <person name="Oguri Y."/>
            <person name="Olmstead R.G."/>
            <person name="Onodera N."/>
            <person name="Petersen B.L."/>
            <person name="Pils B."/>
            <person name="Prigge M."/>
            <person name="Rensing S.A."/>
            <person name="Riano-Pachon D.M."/>
            <person name="Roberts A.W."/>
            <person name="Sato Y."/>
            <person name="Scheller H.V."/>
            <person name="Schulz B."/>
            <person name="Schulz C."/>
            <person name="Shakirov E.V."/>
            <person name="Shibagaki N."/>
            <person name="Shinohara N."/>
            <person name="Shippen D.E."/>
            <person name="Soerensen I."/>
            <person name="Sotooka R."/>
            <person name="Sugimoto N."/>
            <person name="Sugita M."/>
            <person name="Sumikawa N."/>
            <person name="Tanurdzic M."/>
            <person name="Theissen G."/>
            <person name="Ulvskov P."/>
            <person name="Wakazuki S."/>
            <person name="Weng J.K."/>
            <person name="Willats W.W."/>
            <person name="Wipf D."/>
            <person name="Wolf P.G."/>
            <person name="Yang L."/>
            <person name="Zimmer A.D."/>
            <person name="Zhu Q."/>
            <person name="Mitros T."/>
            <person name="Hellsten U."/>
            <person name="Loque D."/>
            <person name="Otillar R."/>
            <person name="Salamov A."/>
            <person name="Schmutz J."/>
            <person name="Shapiro H."/>
            <person name="Lindquist E."/>
            <person name="Lucas S."/>
            <person name="Rokhsar D."/>
            <person name="Grigoriev I.V."/>
        </authorList>
    </citation>
    <scope>NUCLEOTIDE SEQUENCE [LARGE SCALE GENOMIC DNA]</scope>
</reference>
<dbReference type="Pfam" id="PF01095">
    <property type="entry name" value="Pectinesterase"/>
    <property type="match status" value="1"/>
</dbReference>
<evidence type="ECO:0000256" key="1">
    <source>
        <dbReference type="ARBA" id="ARBA00005184"/>
    </source>
</evidence>
<dbReference type="AlphaFoldDB" id="D8R7I3"/>
<feature type="chain" id="PRO_5011112816" description="pectinesterase" evidence="6">
    <location>
        <begin position="20"/>
        <end position="355"/>
    </location>
</feature>
<accession>D8R7I3</accession>
<feature type="signal peptide" evidence="6">
    <location>
        <begin position="1"/>
        <end position="19"/>
    </location>
</feature>
<dbReference type="PANTHER" id="PTHR31321:SF126">
    <property type="entry name" value="PECTINESTERASE"/>
    <property type="match status" value="1"/>
</dbReference>
<dbReference type="EC" id="3.1.1.11" evidence="3"/>
<dbReference type="GO" id="GO:0042545">
    <property type="term" value="P:cell wall modification"/>
    <property type="evidence" value="ECO:0007669"/>
    <property type="project" value="InterPro"/>
</dbReference>
<keyword evidence="4" id="KW-0378">Hydrolase</keyword>
<comment type="similarity">
    <text evidence="2">Belongs to the pectinesterase family.</text>
</comment>
<dbReference type="HOGENOM" id="CLU_012243_3_3_1"/>
<keyword evidence="5" id="KW-0063">Aspartyl esterase</keyword>
<dbReference type="PROSITE" id="PS51257">
    <property type="entry name" value="PROKAR_LIPOPROTEIN"/>
    <property type="match status" value="1"/>
</dbReference>
<dbReference type="GO" id="GO:0045490">
    <property type="term" value="P:pectin catabolic process"/>
    <property type="evidence" value="ECO:0000318"/>
    <property type="project" value="GO_Central"/>
</dbReference>
<dbReference type="Gene3D" id="2.160.20.10">
    <property type="entry name" value="Single-stranded right-handed beta-helix, Pectin lyase-like"/>
    <property type="match status" value="1"/>
</dbReference>
<comment type="pathway">
    <text evidence="1">Glycan metabolism; pectin degradation; 2-dehydro-3-deoxy-D-gluconate from pectin: step 1/5.</text>
</comment>
<dbReference type="Proteomes" id="UP000001514">
    <property type="component" value="Unassembled WGS sequence"/>
</dbReference>